<evidence type="ECO:0000313" key="2">
    <source>
        <dbReference type="Proteomes" id="UP000887574"/>
    </source>
</evidence>
<feature type="region of interest" description="Disordered" evidence="1">
    <location>
        <begin position="47"/>
        <end position="82"/>
    </location>
</feature>
<accession>A0A915EV93</accession>
<organism evidence="2 3">
    <name type="scientific">Ditylenchus dipsaci</name>
    <dbReference type="NCBI Taxonomy" id="166011"/>
    <lineage>
        <taxon>Eukaryota</taxon>
        <taxon>Metazoa</taxon>
        <taxon>Ecdysozoa</taxon>
        <taxon>Nematoda</taxon>
        <taxon>Chromadorea</taxon>
        <taxon>Rhabditida</taxon>
        <taxon>Tylenchina</taxon>
        <taxon>Tylenchomorpha</taxon>
        <taxon>Sphaerularioidea</taxon>
        <taxon>Anguinidae</taxon>
        <taxon>Anguininae</taxon>
        <taxon>Ditylenchus</taxon>
    </lineage>
</organism>
<proteinExistence type="predicted"/>
<evidence type="ECO:0000313" key="3">
    <source>
        <dbReference type="WBParaSite" id="jg9365"/>
    </source>
</evidence>
<dbReference type="Proteomes" id="UP000887574">
    <property type="component" value="Unplaced"/>
</dbReference>
<dbReference type="AlphaFoldDB" id="A0A915EV93"/>
<reference evidence="3" key="1">
    <citation type="submission" date="2022-11" db="UniProtKB">
        <authorList>
            <consortium name="WormBaseParasite"/>
        </authorList>
    </citation>
    <scope>IDENTIFICATION</scope>
</reference>
<protein>
    <submittedName>
        <fullName evidence="3">Uncharacterized protein</fullName>
    </submittedName>
</protein>
<name>A0A915EV93_9BILA</name>
<evidence type="ECO:0000256" key="1">
    <source>
        <dbReference type="SAM" id="MobiDB-lite"/>
    </source>
</evidence>
<dbReference type="WBParaSite" id="jg9365">
    <property type="protein sequence ID" value="jg9365"/>
    <property type="gene ID" value="jg9365"/>
</dbReference>
<sequence>MRPRHTILPQEIKARDRKSVDITTHCKDFLTIASYLVPDVNQTGLRTKEAERAAKNRKRRATDPMPVKEKKPKKESRKSTATLDGTGLRLDRVLANEFGIQLKQGDLEPGQCLNDDIINYYLQLWWKETAKT</sequence>
<keyword evidence="2" id="KW-1185">Reference proteome</keyword>